<dbReference type="OMA" id="KPLMFRP"/>
<dbReference type="Proteomes" id="UP000006702">
    <property type="component" value="Unassembled WGS sequence"/>
</dbReference>
<feature type="compositionally biased region" description="Polar residues" evidence="1">
    <location>
        <begin position="348"/>
        <end position="357"/>
    </location>
</feature>
<dbReference type="EMBL" id="DS027696">
    <property type="protein sequence ID" value="EAW18778.1"/>
    <property type="molecule type" value="Genomic_DNA"/>
</dbReference>
<dbReference type="AlphaFoldDB" id="A1DHC1"/>
<feature type="compositionally biased region" description="Low complexity" evidence="1">
    <location>
        <begin position="297"/>
        <end position="309"/>
    </location>
</feature>
<name>A1DHC1_NEOFI</name>
<dbReference type="RefSeq" id="XP_001260675.1">
    <property type="nucleotide sequence ID" value="XM_001260674.1"/>
</dbReference>
<protein>
    <recommendedName>
        <fullName evidence="4">Mitotic checkpoint regulator, MAD2B-interacting-domain-containing protein</fullName>
    </recommendedName>
</protein>
<dbReference type="PANTHER" id="PTHR13621:SF2">
    <property type="entry name" value="PROLINE-RICH PROTEIN PRCC"/>
    <property type="match status" value="1"/>
</dbReference>
<proteinExistence type="predicted"/>
<dbReference type="eggNOG" id="ENOG502S8PK">
    <property type="taxonomic scope" value="Eukaryota"/>
</dbReference>
<accession>A1DHC1</accession>
<keyword evidence="3" id="KW-1185">Reference proteome</keyword>
<feature type="compositionally biased region" description="Polar residues" evidence="1">
    <location>
        <begin position="67"/>
        <end position="79"/>
    </location>
</feature>
<dbReference type="GeneID" id="4587233"/>
<dbReference type="GO" id="GO:0005634">
    <property type="term" value="C:nucleus"/>
    <property type="evidence" value="ECO:0007669"/>
    <property type="project" value="TreeGrafter"/>
</dbReference>
<dbReference type="InterPro" id="IPR018800">
    <property type="entry name" value="PRCC"/>
</dbReference>
<feature type="compositionally biased region" description="Basic and acidic residues" evidence="1">
    <location>
        <begin position="223"/>
        <end position="233"/>
    </location>
</feature>
<feature type="region of interest" description="Disordered" evidence="1">
    <location>
        <begin position="433"/>
        <end position="458"/>
    </location>
</feature>
<evidence type="ECO:0000313" key="3">
    <source>
        <dbReference type="Proteomes" id="UP000006702"/>
    </source>
</evidence>
<dbReference type="VEuPathDB" id="FungiDB:NFIA_087340"/>
<dbReference type="HOGENOM" id="CLU_043185_0_0_1"/>
<organism evidence="2 3">
    <name type="scientific">Neosartorya fischeri (strain ATCC 1020 / DSM 3700 / CBS 544.65 / FGSC A1164 / JCM 1740 / NRRL 181 / WB 181)</name>
    <name type="common">Aspergillus fischerianus</name>
    <dbReference type="NCBI Taxonomy" id="331117"/>
    <lineage>
        <taxon>Eukaryota</taxon>
        <taxon>Fungi</taxon>
        <taxon>Dikarya</taxon>
        <taxon>Ascomycota</taxon>
        <taxon>Pezizomycotina</taxon>
        <taxon>Eurotiomycetes</taxon>
        <taxon>Eurotiomycetidae</taxon>
        <taxon>Eurotiales</taxon>
        <taxon>Aspergillaceae</taxon>
        <taxon>Aspergillus</taxon>
        <taxon>Aspergillus subgen. Fumigati</taxon>
    </lineage>
</organism>
<feature type="region of interest" description="Disordered" evidence="1">
    <location>
        <begin position="137"/>
        <end position="158"/>
    </location>
</feature>
<feature type="compositionally biased region" description="Polar residues" evidence="1">
    <location>
        <begin position="258"/>
        <end position="285"/>
    </location>
</feature>
<feature type="region of interest" description="Disordered" evidence="1">
    <location>
        <begin position="54"/>
        <end position="125"/>
    </location>
</feature>
<sequence>MLESIVTPYNSGINKPPQWVYHGRSTIVIFRNAFLNSYQDNAQPVQPKMALVSYSDSEASDPEQETKVTQPSNKSQVPTPANPPKPSSGANFVVDRSNPRKIRVALPDIKPENPTADGEDEPARKRVKIGGGGAFSGFNALLPPPKRANVTAEKDKKTAAPARKVFSLKTGAAPGFDREADEEFRREQAFDSLAGDGDDETIPKPGSLRSEQLGENDAAKAQVDGERKEEVKLKGNPMMFKPLSVGRVSQKKKKQPTKPVSSPLPTANETTALQSSQASNEQPAQPATPVPQKPKISLFSLSTEETTTSKMPEPQAQAATYEPLVYTTDLETTPAGPEPEPEPATAPSQSPTDQTLGNIADDLNLSRAQRRQLFGRNADPSKSRILHFNTDKEYIANQELAHQTDLAAAQHNPVRAIAPGKHTLQQLVNAASTQREALEESFAAGRRNKKEAGSKYGW</sequence>
<feature type="region of interest" description="Disordered" evidence="1">
    <location>
        <begin position="190"/>
        <end position="358"/>
    </location>
</feature>
<dbReference type="PANTHER" id="PTHR13621">
    <property type="entry name" value="PROLINE-RICH PROTEIN PRCC"/>
    <property type="match status" value="1"/>
</dbReference>
<dbReference type="KEGG" id="nfi:NFIA_087340"/>
<evidence type="ECO:0000256" key="1">
    <source>
        <dbReference type="SAM" id="MobiDB-lite"/>
    </source>
</evidence>
<evidence type="ECO:0000313" key="2">
    <source>
        <dbReference type="EMBL" id="EAW18778.1"/>
    </source>
</evidence>
<dbReference type="Pfam" id="PF10253">
    <property type="entry name" value="PRCC"/>
    <property type="match status" value="1"/>
</dbReference>
<evidence type="ECO:0008006" key="4">
    <source>
        <dbReference type="Google" id="ProtNLM"/>
    </source>
</evidence>
<gene>
    <name evidence="2" type="ORF">NFIA_087340</name>
</gene>
<reference evidence="3" key="1">
    <citation type="journal article" date="2008" name="PLoS Genet.">
        <title>Genomic islands in the pathogenic filamentous fungus Aspergillus fumigatus.</title>
        <authorList>
            <person name="Fedorova N.D."/>
            <person name="Khaldi N."/>
            <person name="Joardar V.S."/>
            <person name="Maiti R."/>
            <person name="Amedeo P."/>
            <person name="Anderson M.J."/>
            <person name="Crabtree J."/>
            <person name="Silva J.C."/>
            <person name="Badger J.H."/>
            <person name="Albarraq A."/>
            <person name="Angiuoli S."/>
            <person name="Bussey H."/>
            <person name="Bowyer P."/>
            <person name="Cotty P.J."/>
            <person name="Dyer P.S."/>
            <person name="Egan A."/>
            <person name="Galens K."/>
            <person name="Fraser-Liggett C.M."/>
            <person name="Haas B.J."/>
            <person name="Inman J.M."/>
            <person name="Kent R."/>
            <person name="Lemieux S."/>
            <person name="Malavazi I."/>
            <person name="Orvis J."/>
            <person name="Roemer T."/>
            <person name="Ronning C.M."/>
            <person name="Sundaram J.P."/>
            <person name="Sutton G."/>
            <person name="Turner G."/>
            <person name="Venter J.C."/>
            <person name="White O.R."/>
            <person name="Whitty B.R."/>
            <person name="Youngman P."/>
            <person name="Wolfe K.H."/>
            <person name="Goldman G.H."/>
            <person name="Wortman J.R."/>
            <person name="Jiang B."/>
            <person name="Denning D.W."/>
            <person name="Nierman W.C."/>
        </authorList>
    </citation>
    <scope>NUCLEOTIDE SEQUENCE [LARGE SCALE GENOMIC DNA]</scope>
    <source>
        <strain evidence="3">ATCC 1020 / DSM 3700 / CBS 544.65 / FGSC A1164 / JCM 1740 / NRRL 181 / WB 181</strain>
    </source>
</reference>
<dbReference type="STRING" id="331117.A1DHC1"/>
<dbReference type="OrthoDB" id="2555634at2759"/>